<protein>
    <submittedName>
        <fullName evidence="1">Uncharacterized protein</fullName>
    </submittedName>
</protein>
<name>A0ABU0H7T1_9HYPH</name>
<evidence type="ECO:0000313" key="2">
    <source>
        <dbReference type="Proteomes" id="UP001241603"/>
    </source>
</evidence>
<dbReference type="Proteomes" id="UP001241603">
    <property type="component" value="Unassembled WGS sequence"/>
</dbReference>
<organism evidence="1 2">
    <name type="scientific">Kaistia dalseonensis</name>
    <dbReference type="NCBI Taxonomy" id="410840"/>
    <lineage>
        <taxon>Bacteria</taxon>
        <taxon>Pseudomonadati</taxon>
        <taxon>Pseudomonadota</taxon>
        <taxon>Alphaproteobacteria</taxon>
        <taxon>Hyphomicrobiales</taxon>
        <taxon>Kaistiaceae</taxon>
        <taxon>Kaistia</taxon>
    </lineage>
</organism>
<accession>A0ABU0H7T1</accession>
<sequence length="75" mass="8080">MNITIRNTDRLIDVNGVPARIWEGQTDAGVPVLCLVTRISPQSLDPAAIETFARELTETTPPTDAAVAIPARLIL</sequence>
<dbReference type="EMBL" id="JAUSVO010000003">
    <property type="protein sequence ID" value="MDQ0438365.1"/>
    <property type="molecule type" value="Genomic_DNA"/>
</dbReference>
<reference evidence="1 2" key="1">
    <citation type="submission" date="2023-07" db="EMBL/GenBank/DDBJ databases">
        <title>Genomic Encyclopedia of Type Strains, Phase IV (KMG-IV): sequencing the most valuable type-strain genomes for metagenomic binning, comparative biology and taxonomic classification.</title>
        <authorList>
            <person name="Goeker M."/>
        </authorList>
    </citation>
    <scope>NUCLEOTIDE SEQUENCE [LARGE SCALE GENOMIC DNA]</scope>
    <source>
        <strain evidence="1 2">B6-8</strain>
    </source>
</reference>
<proteinExistence type="predicted"/>
<evidence type="ECO:0000313" key="1">
    <source>
        <dbReference type="EMBL" id="MDQ0438365.1"/>
    </source>
</evidence>
<dbReference type="RefSeq" id="WP_266349253.1">
    <property type="nucleotide sequence ID" value="NZ_JAPKNG010000003.1"/>
</dbReference>
<keyword evidence="2" id="KW-1185">Reference proteome</keyword>
<comment type="caution">
    <text evidence="1">The sequence shown here is derived from an EMBL/GenBank/DDBJ whole genome shotgun (WGS) entry which is preliminary data.</text>
</comment>
<gene>
    <name evidence="1" type="ORF">QO014_002757</name>
</gene>